<dbReference type="InterPro" id="IPR036259">
    <property type="entry name" value="MFS_trans_sf"/>
</dbReference>
<feature type="transmembrane region" description="Helical" evidence="9">
    <location>
        <begin position="187"/>
        <end position="208"/>
    </location>
</feature>
<comment type="subcellular location">
    <subcellularLocation>
        <location evidence="1">Cell membrane</location>
        <topology evidence="1">Multi-pass membrane protein</topology>
    </subcellularLocation>
</comment>
<feature type="transmembrane region" description="Helical" evidence="9">
    <location>
        <begin position="114"/>
        <end position="138"/>
    </location>
</feature>
<gene>
    <name evidence="10" type="ORF">DY940_15320</name>
</gene>
<evidence type="ECO:0000256" key="8">
    <source>
        <dbReference type="SAM" id="MobiDB-lite"/>
    </source>
</evidence>
<evidence type="ECO:0000313" key="11">
    <source>
        <dbReference type="Proteomes" id="UP000276985"/>
    </source>
</evidence>
<comment type="caution">
    <text evidence="10">The sequence shown here is derived from an EMBL/GenBank/DDBJ whole genome shotgun (WGS) entry which is preliminary data.</text>
</comment>
<dbReference type="EMBL" id="RXTL01000020">
    <property type="protein sequence ID" value="RTS45654.1"/>
    <property type="molecule type" value="Genomic_DNA"/>
</dbReference>
<feature type="transmembrane region" description="Helical" evidence="9">
    <location>
        <begin position="21"/>
        <end position="43"/>
    </location>
</feature>
<feature type="transmembrane region" description="Helical" evidence="9">
    <location>
        <begin position="229"/>
        <end position="254"/>
    </location>
</feature>
<feature type="transmembrane region" description="Helical" evidence="9">
    <location>
        <begin position="413"/>
        <end position="436"/>
    </location>
</feature>
<evidence type="ECO:0000256" key="7">
    <source>
        <dbReference type="ARBA" id="ARBA00023136"/>
    </source>
</evidence>
<keyword evidence="7 9" id="KW-0472">Membrane</keyword>
<dbReference type="PANTHER" id="PTHR11328:SF24">
    <property type="entry name" value="MAJOR FACILITATOR SUPERFAMILY (MFS) PROFILE DOMAIN-CONTAINING PROTEIN"/>
    <property type="match status" value="1"/>
</dbReference>
<keyword evidence="6 9" id="KW-1133">Transmembrane helix</keyword>
<dbReference type="Pfam" id="PF13347">
    <property type="entry name" value="MFS_2"/>
    <property type="match status" value="1"/>
</dbReference>
<dbReference type="PANTHER" id="PTHR11328">
    <property type="entry name" value="MAJOR FACILITATOR SUPERFAMILY DOMAIN-CONTAINING PROTEIN"/>
    <property type="match status" value="1"/>
</dbReference>
<keyword evidence="3" id="KW-0813">Transport</keyword>
<evidence type="ECO:0000256" key="2">
    <source>
        <dbReference type="ARBA" id="ARBA00009617"/>
    </source>
</evidence>
<feature type="compositionally biased region" description="Pro residues" evidence="8">
    <location>
        <begin position="458"/>
        <end position="472"/>
    </location>
</feature>
<dbReference type="Gene3D" id="1.20.1250.20">
    <property type="entry name" value="MFS general substrate transporter like domains"/>
    <property type="match status" value="2"/>
</dbReference>
<dbReference type="InterPro" id="IPR039672">
    <property type="entry name" value="MFS_2"/>
</dbReference>
<dbReference type="InterPro" id="IPR018043">
    <property type="entry name" value="Na/Gal_symport_CS"/>
</dbReference>
<proteinExistence type="inferred from homology"/>
<protein>
    <submittedName>
        <fullName evidence="10">MFS transporter</fullName>
    </submittedName>
</protein>
<dbReference type="CDD" id="cd17332">
    <property type="entry name" value="MFS_MelB_like"/>
    <property type="match status" value="1"/>
</dbReference>
<feature type="transmembrane region" description="Helical" evidence="9">
    <location>
        <begin position="49"/>
        <end position="68"/>
    </location>
</feature>
<feature type="transmembrane region" description="Helical" evidence="9">
    <location>
        <begin position="304"/>
        <end position="322"/>
    </location>
</feature>
<feature type="region of interest" description="Disordered" evidence="8">
    <location>
        <begin position="448"/>
        <end position="480"/>
    </location>
</feature>
<keyword evidence="5 9" id="KW-0812">Transmembrane</keyword>
<keyword evidence="4" id="KW-1003">Cell membrane</keyword>
<feature type="transmembrane region" description="Helical" evidence="9">
    <location>
        <begin position="371"/>
        <end position="393"/>
    </location>
</feature>
<dbReference type="SUPFAM" id="SSF103473">
    <property type="entry name" value="MFS general substrate transporter"/>
    <property type="match status" value="1"/>
</dbReference>
<evidence type="ECO:0000256" key="4">
    <source>
        <dbReference type="ARBA" id="ARBA00022475"/>
    </source>
</evidence>
<dbReference type="AlphaFoldDB" id="A0ABD7K1Y3"/>
<dbReference type="GO" id="GO:0005886">
    <property type="term" value="C:plasma membrane"/>
    <property type="evidence" value="ECO:0007669"/>
    <property type="project" value="UniProtKB-SubCell"/>
</dbReference>
<name>A0ABD7K1Y3_PSEAI</name>
<accession>A0ABD7K1Y3</accession>
<evidence type="ECO:0000256" key="9">
    <source>
        <dbReference type="SAM" id="Phobius"/>
    </source>
</evidence>
<dbReference type="Proteomes" id="UP000276985">
    <property type="component" value="Unassembled WGS sequence"/>
</dbReference>
<feature type="transmembrane region" description="Helical" evidence="9">
    <location>
        <begin position="328"/>
        <end position="351"/>
    </location>
</feature>
<dbReference type="NCBIfam" id="TIGR00792">
    <property type="entry name" value="gph"/>
    <property type="match status" value="1"/>
</dbReference>
<feature type="transmembrane region" description="Helical" evidence="9">
    <location>
        <begin position="159"/>
        <end position="181"/>
    </location>
</feature>
<evidence type="ECO:0000256" key="6">
    <source>
        <dbReference type="ARBA" id="ARBA00022989"/>
    </source>
</evidence>
<sequence length="480" mass="51505">MMDRAPSMAQQRIPMMRKIALGAGDFGVNIYWQIASLFLLFFYTDVLGLSAYAAGLIYMSALIWDAVVDPLIGALADRTRTRLGRFRPYLLLGALPLAVAFVLMFLLPRGEGPQLLVLTAATHLAFRTLFALVSVPYASLYARVTRSSEERATMAGIRMVFAILAAMAVSALTLPAVRYFGGGAYSWGLVTALFACAACVMLWIAALAAGSGDACEEDTPADTWPGMRYALAALLLNRPLLLMLGIALMNSFAGTFFSKNLLYYFKYVRNDADFGGTALALMAVVAALAAPLWAQLARRCSKRFALLLGTAFYGLGFALWFLCSAAGYAGLMIVLTFIAIGVSANAVCFWAMIPDTVEYGQWRSGIRTESLIVGTVIFAQKAALGLAAGALGMVLGEIGFVANSVQSPDTLQLLVATMSLVPLLGTTGVFLLTWYYPIGPEQHRELLDALARQSAPRNNPPPEPPFQQPPGPAQGSVEPS</sequence>
<evidence type="ECO:0000256" key="1">
    <source>
        <dbReference type="ARBA" id="ARBA00004651"/>
    </source>
</evidence>
<dbReference type="RefSeq" id="WP_003149450.1">
    <property type="nucleotide sequence ID" value="NZ_JAOYTE010000008.1"/>
</dbReference>
<feature type="transmembrane region" description="Helical" evidence="9">
    <location>
        <begin position="89"/>
        <end position="108"/>
    </location>
</feature>
<comment type="similarity">
    <text evidence="2">Belongs to the sodium:galactoside symporter (TC 2.A.2) family.</text>
</comment>
<dbReference type="InterPro" id="IPR001927">
    <property type="entry name" value="Na/Gal_symport"/>
</dbReference>
<evidence type="ECO:0000256" key="3">
    <source>
        <dbReference type="ARBA" id="ARBA00022448"/>
    </source>
</evidence>
<reference evidence="10 11" key="1">
    <citation type="submission" date="2018-12" db="EMBL/GenBank/DDBJ databases">
        <title>Pseudomonas aeruginosa Diversity Panel.</title>
        <authorList>
            <person name="Snesrud E."/>
            <person name="Mcgann P."/>
        </authorList>
    </citation>
    <scope>NUCLEOTIDE SEQUENCE [LARGE SCALE GENOMIC DNA]</scope>
    <source>
        <strain evidence="10 11">MRSN6241</strain>
    </source>
</reference>
<feature type="transmembrane region" description="Helical" evidence="9">
    <location>
        <begin position="274"/>
        <end position="292"/>
    </location>
</feature>
<evidence type="ECO:0000313" key="10">
    <source>
        <dbReference type="EMBL" id="RTS45654.1"/>
    </source>
</evidence>
<dbReference type="PROSITE" id="PS00872">
    <property type="entry name" value="NA_GALACTOSIDE_SYMP"/>
    <property type="match status" value="1"/>
</dbReference>
<organism evidence="10 11">
    <name type="scientific">Pseudomonas aeruginosa</name>
    <dbReference type="NCBI Taxonomy" id="287"/>
    <lineage>
        <taxon>Bacteria</taxon>
        <taxon>Pseudomonadati</taxon>
        <taxon>Pseudomonadota</taxon>
        <taxon>Gammaproteobacteria</taxon>
        <taxon>Pseudomonadales</taxon>
        <taxon>Pseudomonadaceae</taxon>
        <taxon>Pseudomonas</taxon>
    </lineage>
</organism>
<evidence type="ECO:0000256" key="5">
    <source>
        <dbReference type="ARBA" id="ARBA00022692"/>
    </source>
</evidence>